<comment type="caution">
    <text evidence="13">The sequence shown here is derived from an EMBL/GenBank/DDBJ whole genome shotgun (WGS) entry which is preliminary data.</text>
</comment>
<dbReference type="EMBL" id="JAOPGA020001854">
    <property type="protein sequence ID" value="KAL0491746.1"/>
    <property type="molecule type" value="Genomic_DNA"/>
</dbReference>
<dbReference type="InterPro" id="IPR003675">
    <property type="entry name" value="Rce1/LyrA-like_dom"/>
</dbReference>
<dbReference type="Pfam" id="PF02517">
    <property type="entry name" value="Rce1-like"/>
    <property type="match status" value="1"/>
</dbReference>
<protein>
    <recommendedName>
        <fullName evidence="10">intramembrane prenyl-peptidase Rce1</fullName>
        <ecNumber evidence="10">3.4.26.1</ecNumber>
    </recommendedName>
</protein>
<dbReference type="InterPro" id="IPR039731">
    <property type="entry name" value="Rce1"/>
</dbReference>
<keyword evidence="8 11" id="KW-0472">Membrane</keyword>
<dbReference type="PANTHER" id="PTHR13046:SF0">
    <property type="entry name" value="CAAX PRENYL PROTEASE 2"/>
    <property type="match status" value="1"/>
</dbReference>
<comment type="similarity">
    <text evidence="2">Belongs to the peptidase U48 family.</text>
</comment>
<evidence type="ECO:0000256" key="10">
    <source>
        <dbReference type="ARBA" id="ARBA00049729"/>
    </source>
</evidence>
<dbReference type="GO" id="GO:0071586">
    <property type="term" value="P:CAAX-box protein processing"/>
    <property type="evidence" value="ECO:0007669"/>
    <property type="project" value="InterPro"/>
</dbReference>
<evidence type="ECO:0000256" key="4">
    <source>
        <dbReference type="ARBA" id="ARBA00022692"/>
    </source>
</evidence>
<evidence type="ECO:0000256" key="9">
    <source>
        <dbReference type="ARBA" id="ARBA00047280"/>
    </source>
</evidence>
<keyword evidence="7 11" id="KW-1133">Transmembrane helix</keyword>
<dbReference type="GO" id="GO:0004222">
    <property type="term" value="F:metalloendopeptidase activity"/>
    <property type="evidence" value="ECO:0007669"/>
    <property type="project" value="InterPro"/>
</dbReference>
<keyword evidence="5" id="KW-0378">Hydrolase</keyword>
<dbReference type="AlphaFoldDB" id="A0AAW2ZRF8"/>
<name>A0AAW2ZRF8_9EUKA</name>
<dbReference type="EC" id="3.4.26.1" evidence="10"/>
<organism evidence="13 14">
    <name type="scientific">Acrasis kona</name>
    <dbReference type="NCBI Taxonomy" id="1008807"/>
    <lineage>
        <taxon>Eukaryota</taxon>
        <taxon>Discoba</taxon>
        <taxon>Heterolobosea</taxon>
        <taxon>Tetramitia</taxon>
        <taxon>Eutetramitia</taxon>
        <taxon>Acrasidae</taxon>
        <taxon>Acrasis</taxon>
    </lineage>
</organism>
<feature type="transmembrane region" description="Helical" evidence="11">
    <location>
        <begin position="83"/>
        <end position="104"/>
    </location>
</feature>
<feature type="transmembrane region" description="Helical" evidence="11">
    <location>
        <begin position="46"/>
        <end position="63"/>
    </location>
</feature>
<evidence type="ECO:0000256" key="3">
    <source>
        <dbReference type="ARBA" id="ARBA00022670"/>
    </source>
</evidence>
<accession>A0AAW2ZRF8</accession>
<evidence type="ECO:0000313" key="14">
    <source>
        <dbReference type="Proteomes" id="UP001431209"/>
    </source>
</evidence>
<keyword evidence="6" id="KW-0256">Endoplasmic reticulum</keyword>
<reference evidence="13 14" key="1">
    <citation type="submission" date="2024-03" db="EMBL/GenBank/DDBJ databases">
        <title>The Acrasis kona genome and developmental transcriptomes reveal deep origins of eukaryotic multicellular pathways.</title>
        <authorList>
            <person name="Sheikh S."/>
            <person name="Fu C.-J."/>
            <person name="Brown M.W."/>
            <person name="Baldauf S.L."/>
        </authorList>
    </citation>
    <scope>NUCLEOTIDE SEQUENCE [LARGE SCALE GENOMIC DNA]</scope>
    <source>
        <strain evidence="13 14">ATCC MYA-3509</strain>
    </source>
</reference>
<dbReference type="GO" id="GO:0005789">
    <property type="term" value="C:endoplasmic reticulum membrane"/>
    <property type="evidence" value="ECO:0007669"/>
    <property type="project" value="UniProtKB-SubCell"/>
</dbReference>
<evidence type="ECO:0000256" key="2">
    <source>
        <dbReference type="ARBA" id="ARBA00006897"/>
    </source>
</evidence>
<keyword evidence="3" id="KW-0645">Protease</keyword>
<evidence type="ECO:0000256" key="5">
    <source>
        <dbReference type="ARBA" id="ARBA00022801"/>
    </source>
</evidence>
<evidence type="ECO:0000256" key="11">
    <source>
        <dbReference type="SAM" id="Phobius"/>
    </source>
</evidence>
<feature type="transmembrane region" description="Helical" evidence="11">
    <location>
        <begin position="285"/>
        <end position="309"/>
    </location>
</feature>
<feature type="transmembrane region" description="Helical" evidence="11">
    <location>
        <begin position="223"/>
        <end position="245"/>
    </location>
</feature>
<evidence type="ECO:0000256" key="6">
    <source>
        <dbReference type="ARBA" id="ARBA00022824"/>
    </source>
</evidence>
<dbReference type="Proteomes" id="UP001431209">
    <property type="component" value="Unassembled WGS sequence"/>
</dbReference>
<sequence length="310" mass="34762">MTTNSLGFVHAFLLTAIYVGSLYVWKNPLKLSRNDPLMIRKRMISAIGSTIASLLYVYLAGILHGASDKFLSKLGFHMNFVSHFFACVAAIFLNSLLFAGPLAFEQVYISVTDNGCTFDHNMILKDVKEYFQSVPVITKKVVLWLFDENNPMDVETIMWFRNHILGPLTEEIVFRSCACYILHFACGFSSAWSVLTSSFLFGIAHCHHILEHILHGNMTAQQAVVSVLLQFSYTTLFACYCGFVFTRTGSFWAAFLMHAFCNHMGLPDFPSIINHPTQKKLMRSILVGGLVSFLALFGPITGLFSGSLYQ</sequence>
<proteinExistence type="inferred from homology"/>
<dbReference type="PANTHER" id="PTHR13046">
    <property type="entry name" value="PROTEASE U48 CAAX PRENYL PROTEASE RCE1"/>
    <property type="match status" value="1"/>
</dbReference>
<evidence type="ECO:0000259" key="12">
    <source>
        <dbReference type="Pfam" id="PF02517"/>
    </source>
</evidence>
<comment type="subcellular location">
    <subcellularLocation>
        <location evidence="1">Endoplasmic reticulum membrane</location>
        <topology evidence="1">Multi-pass membrane protein</topology>
    </subcellularLocation>
</comment>
<keyword evidence="14" id="KW-1185">Reference proteome</keyword>
<gene>
    <name evidence="13" type="ORF">AKO1_010192</name>
</gene>
<evidence type="ECO:0000313" key="13">
    <source>
        <dbReference type="EMBL" id="KAL0491746.1"/>
    </source>
</evidence>
<keyword evidence="4 11" id="KW-0812">Transmembrane</keyword>
<evidence type="ECO:0000256" key="8">
    <source>
        <dbReference type="ARBA" id="ARBA00023136"/>
    </source>
</evidence>
<comment type="catalytic activity">
    <reaction evidence="9">
        <text>Hydrolyzes the peptide bond -P2-(S-farnesyl or geranylgeranyl)C-P1'-P2'-P3'-COOH where P1' and P2' are amino acids with aliphatic sidechains and P3' is any C-terminal residue.</text>
        <dbReference type="EC" id="3.4.26.1"/>
    </reaction>
</comment>
<evidence type="ECO:0000256" key="1">
    <source>
        <dbReference type="ARBA" id="ARBA00004477"/>
    </source>
</evidence>
<feature type="transmembrane region" description="Helical" evidence="11">
    <location>
        <begin position="6"/>
        <end position="25"/>
    </location>
</feature>
<evidence type="ECO:0000256" key="7">
    <source>
        <dbReference type="ARBA" id="ARBA00022989"/>
    </source>
</evidence>
<feature type="domain" description="CAAX prenyl protease 2/Lysostaphin resistance protein A-like" evidence="12">
    <location>
        <begin position="156"/>
        <end position="264"/>
    </location>
</feature>